<evidence type="ECO:0000256" key="1">
    <source>
        <dbReference type="SAM" id="MobiDB-lite"/>
    </source>
</evidence>
<sequence length="1088" mass="112022">MQSDGPEQSGRRRRWPIRLATVLVLLATAAILAAGALVGRPLMVPDWASERIETRVADLVPGATIEFDDLRLVIGDAGLVRVRMDNAALRAPDGAPIAALSELEIAAEAMPLLSGDVVLRSARVSGAFLSAQRDADGRLGIGLGIVGGDRPSVPEVVARIDAALGDPRLASLDRVSLDGLTIRLIDRRLGREALAENGQISVQRDAGTLRLSGSASLLGEGDTPARFALNAESGIGDADLSFGLSLDGLPAEDIAGQSPALAWLEALRAPISGSLRGWTDADGAVGGLDATLRIGPGVLQPTEAARPLRFESAQTYFSFAPETGRIDFSEISVDSAAGRGRATGRATLRPGADGRPEAITGQFALSEVRTNPGDLFAAPLEIGAAEVDVKLELAPFRVEIGRLSVTEPAPALRGRGHVAAGADGWAVSVDAFADRLPPETLVAYWPTGIAPGTRSWVSERVVGGVARDAILGLRWQPGDRPSLYVDAGFEDATVRFADTLPPVEAAEGRLMIAEDRLSARVDAGRLSPPEGGPIDIAGSSFVIPDTRQKPATGELRLAAAAPARAALSFLDLPPLSLLQKAGRTPDLATGQVQVTGTLTRPLASGVTFADTALDLSGTLSDVETTRAVPDRRIAADTLDLSVTNTEVSLAGDLTFDGVPFDGSWTLPIGEAGGSGARIAGTARLSASAAQALGVALPQGLISGEGPARVEVALPPGGPPQFRLTSSLSGIGMAIPQIGWSLARGTQGTLDIAGRLGEAPRIDTLRLDAGGLRTAGRIDLRPGGGLDAVRLDRVRIGNWLDAPVTLVGRGAGAAPEVRVRGGRLDLRGVSPSGGGGGGGSGGGTPLDVQLDQLTIAEGIALRGFAGRFAARGGGLDGGFTAEMSGTGAPVRGQLLPQNGGTGLRLLSEDAGDVLESTGILKTVAGGRLVLNLTPEGRPGTYDGAVTVTDARLRDAPAIGALLDAISIVGIIDQLEGPGIYFQDVEARFRLSPERVTLTQSSAVGPSMGVSMDGTVDLRSGSIDLQGVLSPVYVLNSIGSIFTRRGEGLLGFNFTIGGSSSAPRVAVNPLSVFTPGMFREIFRRPPPVPE</sequence>
<dbReference type="EMBL" id="FWFK01000002">
    <property type="protein sequence ID" value="SLN29652.1"/>
    <property type="molecule type" value="Genomic_DNA"/>
</dbReference>
<feature type="region of interest" description="Disordered" evidence="1">
    <location>
        <begin position="823"/>
        <end position="845"/>
    </location>
</feature>
<protein>
    <recommendedName>
        <fullName evidence="3">YhdP central domain-containing protein</fullName>
    </recommendedName>
</protein>
<evidence type="ECO:0000313" key="4">
    <source>
        <dbReference type="EMBL" id="SLN29652.1"/>
    </source>
</evidence>
<dbReference type="InterPro" id="IPR025263">
    <property type="entry name" value="YhdP_central"/>
</dbReference>
<feature type="domain" description="YhdP central" evidence="3">
    <location>
        <begin position="299"/>
        <end position="800"/>
    </location>
</feature>
<dbReference type="AlphaFoldDB" id="A0A1X6YS08"/>
<accession>A0A1X6YS08</accession>
<dbReference type="Pfam" id="PF13116">
    <property type="entry name" value="YhdP"/>
    <property type="match status" value="1"/>
</dbReference>
<gene>
    <name evidence="4" type="ORF">ROJ8625_01299</name>
</gene>
<evidence type="ECO:0000256" key="2">
    <source>
        <dbReference type="SAM" id="Phobius"/>
    </source>
</evidence>
<proteinExistence type="predicted"/>
<dbReference type="Proteomes" id="UP000193570">
    <property type="component" value="Unassembled WGS sequence"/>
</dbReference>
<keyword evidence="5" id="KW-1185">Reference proteome</keyword>
<evidence type="ECO:0000259" key="3">
    <source>
        <dbReference type="Pfam" id="PF13116"/>
    </source>
</evidence>
<evidence type="ECO:0000313" key="5">
    <source>
        <dbReference type="Proteomes" id="UP000193570"/>
    </source>
</evidence>
<keyword evidence="2" id="KW-0472">Membrane</keyword>
<reference evidence="4 5" key="1">
    <citation type="submission" date="2017-03" db="EMBL/GenBank/DDBJ databases">
        <authorList>
            <person name="Afonso C.L."/>
            <person name="Miller P.J."/>
            <person name="Scott M.A."/>
            <person name="Spackman E."/>
            <person name="Goraichik I."/>
            <person name="Dimitrov K.M."/>
            <person name="Suarez D.L."/>
            <person name="Swayne D.E."/>
        </authorList>
    </citation>
    <scope>NUCLEOTIDE SEQUENCE [LARGE SCALE GENOMIC DNA]</scope>
    <source>
        <strain evidence="4 5">CECT 8625</strain>
    </source>
</reference>
<name>A0A1X6YS08_9RHOB</name>
<feature type="compositionally biased region" description="Gly residues" evidence="1">
    <location>
        <begin position="830"/>
        <end position="843"/>
    </location>
</feature>
<organism evidence="4 5">
    <name type="scientific">Roseivivax jejudonensis</name>
    <dbReference type="NCBI Taxonomy" id="1529041"/>
    <lineage>
        <taxon>Bacteria</taxon>
        <taxon>Pseudomonadati</taxon>
        <taxon>Pseudomonadota</taxon>
        <taxon>Alphaproteobacteria</taxon>
        <taxon>Rhodobacterales</taxon>
        <taxon>Roseobacteraceae</taxon>
        <taxon>Roseivivax</taxon>
    </lineage>
</organism>
<keyword evidence="2" id="KW-0812">Transmembrane</keyword>
<feature type="transmembrane region" description="Helical" evidence="2">
    <location>
        <begin position="20"/>
        <end position="39"/>
    </location>
</feature>
<keyword evidence="2" id="KW-1133">Transmembrane helix</keyword>